<dbReference type="InterPro" id="IPR007655">
    <property type="entry name" value="Slam_C"/>
</dbReference>
<keyword evidence="1" id="KW-0732">Signal</keyword>
<comment type="caution">
    <text evidence="3">The sequence shown here is derived from an EMBL/GenBank/DDBJ whole genome shotgun (WGS) entry which is preliminary data.</text>
</comment>
<evidence type="ECO:0000259" key="2">
    <source>
        <dbReference type="Pfam" id="PF04575"/>
    </source>
</evidence>
<dbReference type="AlphaFoldDB" id="A0A840I0B4"/>
<protein>
    <recommendedName>
        <fullName evidence="2">Surface lipoprotein assembly modifier C-terminal domain-containing protein</fullName>
    </recommendedName>
</protein>
<evidence type="ECO:0000313" key="3">
    <source>
        <dbReference type="EMBL" id="MBB4658137.1"/>
    </source>
</evidence>
<dbReference type="InterPro" id="IPR011990">
    <property type="entry name" value="TPR-like_helical_dom_sf"/>
</dbReference>
<dbReference type="Proteomes" id="UP000563524">
    <property type="component" value="Unassembled WGS sequence"/>
</dbReference>
<feature type="domain" description="Surface lipoprotein assembly modifier C-terminal" evidence="2">
    <location>
        <begin position="155"/>
        <end position="434"/>
    </location>
</feature>
<keyword evidence="4" id="KW-1185">Reference proteome</keyword>
<name>A0A840I0B4_9PROT</name>
<reference evidence="3 4" key="1">
    <citation type="submission" date="2020-08" db="EMBL/GenBank/DDBJ databases">
        <title>Genomic Encyclopedia of Type Strains, Phase IV (KMG-IV): sequencing the most valuable type-strain genomes for metagenomic binning, comparative biology and taxonomic classification.</title>
        <authorList>
            <person name="Goeker M."/>
        </authorList>
    </citation>
    <scope>NUCLEOTIDE SEQUENCE [LARGE SCALE GENOMIC DNA]</scope>
    <source>
        <strain evidence="3 4">DSM 102850</strain>
    </source>
</reference>
<accession>A0A840I0B4</accession>
<feature type="chain" id="PRO_5032770378" description="Surface lipoprotein assembly modifier C-terminal domain-containing protein" evidence="1">
    <location>
        <begin position="19"/>
        <end position="434"/>
    </location>
</feature>
<dbReference type="EMBL" id="JACHOB010000001">
    <property type="protein sequence ID" value="MBB4658137.1"/>
    <property type="molecule type" value="Genomic_DNA"/>
</dbReference>
<dbReference type="RefSeq" id="WP_183815738.1">
    <property type="nucleotide sequence ID" value="NZ_JACHOB010000001.1"/>
</dbReference>
<proteinExistence type="predicted"/>
<sequence length="434" mass="46625">MLRVLLPVLALAATGALAQPAEVTISGDRALDVAADLVARGRLDQADEILRRLAEGDPAALDMIRLDALAAEIAAARGEHERAVFILGNVLDHDPSLATLRLRMARSLFELRQDRRAAHHLRLARPQLSGEDSEQARRLLAAIEARRVFSLRFAAALLPDSNVNTATSEATQVIGGIEQTLQDDGALARSGLGLSTRLTAMALPKITSRLRGEARADVALTDQSNIDFDYLTYGGEAGLRWQGGRLRASLLGTAEAQRFGGEPYAEGFGGRVRLTAALDARTQGGVEFGVTDTDFVRDAYDGMTYDAAFSLQRAAGTATLLGVQAAGARHDARDPAQSYWRVGGALSATREVAGGVTLTAAPGLVFRTYDEAAAFFGQRREDLTVSGTLAAAKRDFQLHGFAPQLSYTYVRNDSTLGLYDYERHRVSLGLTRAF</sequence>
<organism evidence="3 4">
    <name type="scientific">Parvularcula dongshanensis</name>
    <dbReference type="NCBI Taxonomy" id="1173995"/>
    <lineage>
        <taxon>Bacteria</taxon>
        <taxon>Pseudomonadati</taxon>
        <taxon>Pseudomonadota</taxon>
        <taxon>Alphaproteobacteria</taxon>
        <taxon>Parvularculales</taxon>
        <taxon>Parvularculaceae</taxon>
        <taxon>Parvularcula</taxon>
    </lineage>
</organism>
<gene>
    <name evidence="3" type="ORF">GGQ59_000637</name>
</gene>
<dbReference type="SUPFAM" id="SSF48452">
    <property type="entry name" value="TPR-like"/>
    <property type="match status" value="1"/>
</dbReference>
<dbReference type="Gene3D" id="1.25.40.10">
    <property type="entry name" value="Tetratricopeptide repeat domain"/>
    <property type="match status" value="1"/>
</dbReference>
<evidence type="ECO:0000256" key="1">
    <source>
        <dbReference type="SAM" id="SignalP"/>
    </source>
</evidence>
<dbReference type="Pfam" id="PF04575">
    <property type="entry name" value="SlipAM"/>
    <property type="match status" value="1"/>
</dbReference>
<feature type="signal peptide" evidence="1">
    <location>
        <begin position="1"/>
        <end position="18"/>
    </location>
</feature>
<evidence type="ECO:0000313" key="4">
    <source>
        <dbReference type="Proteomes" id="UP000563524"/>
    </source>
</evidence>